<dbReference type="RefSeq" id="WP_185780761.1">
    <property type="nucleotide sequence ID" value="NZ_JACJUU010000023.1"/>
</dbReference>
<dbReference type="PROSITE" id="PS51257">
    <property type="entry name" value="PROKAR_LIPOPROTEIN"/>
    <property type="match status" value="1"/>
</dbReference>
<sequence length="196" mass="19932">MKTVHQLGRFLLPLGLLALAACQTVPVGQSQQQGAAAPAPQGATEQSKPAETVQATRQGAPVAVFLADTENHAGWRAVQIQAGTIYLNPQPIITRDDLDDVRAGTSAQGEGLLALGLTELGKKKVEDITGANPNMRLALVVGRTMMAAPGYTTAVSTDQLVFGVGTEANATAAARAIAGVPPEPATSGASTATPGN</sequence>
<dbReference type="AlphaFoldDB" id="A0A842HSC8"/>
<evidence type="ECO:0000256" key="1">
    <source>
        <dbReference type="SAM" id="SignalP"/>
    </source>
</evidence>
<evidence type="ECO:0000259" key="2">
    <source>
        <dbReference type="Pfam" id="PF22599"/>
    </source>
</evidence>
<dbReference type="Gene3D" id="3.30.1360.200">
    <property type="match status" value="1"/>
</dbReference>
<accession>A0A842HSC8</accession>
<protein>
    <recommendedName>
        <fullName evidence="2">SecDF P1 head subdomain domain-containing protein</fullName>
    </recommendedName>
</protein>
<dbReference type="Proteomes" id="UP000545386">
    <property type="component" value="Unassembled WGS sequence"/>
</dbReference>
<comment type="caution">
    <text evidence="3">The sequence shown here is derived from an EMBL/GenBank/DDBJ whole genome shotgun (WGS) entry which is preliminary data.</text>
</comment>
<keyword evidence="4" id="KW-1185">Reference proteome</keyword>
<evidence type="ECO:0000313" key="4">
    <source>
        <dbReference type="Proteomes" id="UP000545386"/>
    </source>
</evidence>
<keyword evidence="1" id="KW-0732">Signal</keyword>
<evidence type="ECO:0000313" key="3">
    <source>
        <dbReference type="EMBL" id="MBC2771153.1"/>
    </source>
</evidence>
<reference evidence="3 4" key="1">
    <citation type="submission" date="2020-08" db="EMBL/GenBank/DDBJ databases">
        <title>Paraeoetvoesia sp. YC-7-48 draft genome sequence.</title>
        <authorList>
            <person name="Yao L."/>
        </authorList>
    </citation>
    <scope>NUCLEOTIDE SEQUENCE [LARGE SCALE GENOMIC DNA]</scope>
    <source>
        <strain evidence="4">YC-7-48</strain>
    </source>
</reference>
<feature type="chain" id="PRO_5032446195" description="SecDF P1 head subdomain domain-containing protein" evidence="1">
    <location>
        <begin position="21"/>
        <end position="196"/>
    </location>
</feature>
<organism evidence="3 4">
    <name type="scientific">Pusillimonas minor</name>
    <dbReference type="NCBI Taxonomy" id="2697024"/>
    <lineage>
        <taxon>Bacteria</taxon>
        <taxon>Pseudomonadati</taxon>
        <taxon>Pseudomonadota</taxon>
        <taxon>Betaproteobacteria</taxon>
        <taxon>Burkholderiales</taxon>
        <taxon>Alcaligenaceae</taxon>
        <taxon>Pusillimonas</taxon>
    </lineage>
</organism>
<proteinExistence type="predicted"/>
<name>A0A842HSC8_9BURK</name>
<feature type="domain" description="SecDF P1 head subdomain" evidence="2">
    <location>
        <begin position="83"/>
        <end position="171"/>
    </location>
</feature>
<dbReference type="InterPro" id="IPR054384">
    <property type="entry name" value="SecDF_P1_head"/>
</dbReference>
<dbReference type="Pfam" id="PF22599">
    <property type="entry name" value="SecDF_P1_head"/>
    <property type="match status" value="1"/>
</dbReference>
<gene>
    <name evidence="3" type="ORF">GTU67_14720</name>
</gene>
<feature type="signal peptide" evidence="1">
    <location>
        <begin position="1"/>
        <end position="20"/>
    </location>
</feature>
<dbReference type="EMBL" id="JACJUU010000023">
    <property type="protein sequence ID" value="MBC2771153.1"/>
    <property type="molecule type" value="Genomic_DNA"/>
</dbReference>